<protein>
    <submittedName>
        <fullName evidence="1">Aminoglycoside nucleotidyltransferase</fullName>
    </submittedName>
</protein>
<dbReference type="OrthoDB" id="9800567at2"/>
<dbReference type="GO" id="GO:0016740">
    <property type="term" value="F:transferase activity"/>
    <property type="evidence" value="ECO:0007669"/>
    <property type="project" value="UniProtKB-KW"/>
</dbReference>
<dbReference type="Pfam" id="PF10706">
    <property type="entry name" value="Aminoglyc_resit"/>
    <property type="match status" value="1"/>
</dbReference>
<dbReference type="Gene3D" id="3.30.460.40">
    <property type="match status" value="1"/>
</dbReference>
<dbReference type="Proteomes" id="UP000189464">
    <property type="component" value="Chromosome"/>
</dbReference>
<proteinExistence type="predicted"/>
<dbReference type="AlphaFoldDB" id="A0A1S6IUI5"/>
<dbReference type="RefSeq" id="WP_077713403.1">
    <property type="nucleotide sequence ID" value="NZ_CP019698.1"/>
</dbReference>
<name>A0A1S6IUI5_9FIRM</name>
<dbReference type="KEGG" id="dfg:B0537_04690"/>
<reference evidence="1 2" key="1">
    <citation type="journal article" date="2016" name="Int. J. Syst. Evol. Microbiol.">
        <title>Desulfotomaculum ferrireducens sp. nov., a moderately thermophilic sulfate-reducing and dissimilatory Fe(III)-reducing bacterium isolated from compost.</title>
        <authorList>
            <person name="Yang G."/>
            <person name="Guo J."/>
            <person name="Zhuang L."/>
            <person name="Yuan Y."/>
            <person name="Zhou S."/>
        </authorList>
    </citation>
    <scope>NUCLEOTIDE SEQUENCE [LARGE SCALE GENOMIC DNA]</scope>
    <source>
        <strain evidence="1 2">GSS09</strain>
    </source>
</reference>
<sequence length="164" mass="18785">MVNKADAVEIISYAEDNGIDIWLDGGWGVDALLEMETRAHNDIDIFVEKINSKKFIDIIKEKGFAEIKEAYTTASHTVWKDAKDRIIDLHIFEFTEQGYLIFEGETYPSSVFSGIGKIGDKVVKCIDAENQVLFHLGYEHDENDVHDVRLLCERFNIPVPNEYK</sequence>
<evidence type="ECO:0000313" key="1">
    <source>
        <dbReference type="EMBL" id="AQS58445.1"/>
    </source>
</evidence>
<dbReference type="EMBL" id="CP019698">
    <property type="protein sequence ID" value="AQS58445.1"/>
    <property type="molecule type" value="Genomic_DNA"/>
</dbReference>
<gene>
    <name evidence="1" type="ORF">B0537_04690</name>
</gene>
<dbReference type="STRING" id="1833852.B0537_04690"/>
<keyword evidence="1" id="KW-0808">Transferase</keyword>
<accession>A0A1S6IUI5</accession>
<keyword evidence="2" id="KW-1185">Reference proteome</keyword>
<evidence type="ECO:0000313" key="2">
    <source>
        <dbReference type="Proteomes" id="UP000189464"/>
    </source>
</evidence>
<organism evidence="1 2">
    <name type="scientific">Desulforamulus ferrireducens</name>
    <dbReference type="NCBI Taxonomy" id="1833852"/>
    <lineage>
        <taxon>Bacteria</taxon>
        <taxon>Bacillati</taxon>
        <taxon>Bacillota</taxon>
        <taxon>Clostridia</taxon>
        <taxon>Eubacteriales</taxon>
        <taxon>Peptococcaceae</taxon>
        <taxon>Desulforamulus</taxon>
    </lineage>
</organism>
<dbReference type="InterPro" id="IPR019646">
    <property type="entry name" value="Aminoglyc_AdlTrfase"/>
</dbReference>